<organism evidence="5 6">
    <name type="scientific">Gellertiella hungarica</name>
    <dbReference type="NCBI Taxonomy" id="1572859"/>
    <lineage>
        <taxon>Bacteria</taxon>
        <taxon>Pseudomonadati</taxon>
        <taxon>Pseudomonadota</taxon>
        <taxon>Alphaproteobacteria</taxon>
        <taxon>Hyphomicrobiales</taxon>
        <taxon>Rhizobiaceae</taxon>
        <taxon>Gellertiella</taxon>
    </lineage>
</organism>
<reference evidence="5 6" key="1">
    <citation type="submission" date="2020-08" db="EMBL/GenBank/DDBJ databases">
        <title>Genomic Encyclopedia of Type Strains, Phase IV (KMG-IV): sequencing the most valuable type-strain genomes for metagenomic binning, comparative biology and taxonomic classification.</title>
        <authorList>
            <person name="Goeker M."/>
        </authorList>
    </citation>
    <scope>NUCLEOTIDE SEQUENCE [LARGE SCALE GENOMIC DNA]</scope>
    <source>
        <strain evidence="5 6">DSM 29853</strain>
    </source>
</reference>
<dbReference type="PANTHER" id="PTHR30146">
    <property type="entry name" value="LACI-RELATED TRANSCRIPTIONAL REPRESSOR"/>
    <property type="match status" value="1"/>
</dbReference>
<protein>
    <submittedName>
        <fullName evidence="5">LacI family transcriptional regulator</fullName>
    </submittedName>
</protein>
<comment type="caution">
    <text evidence="5">The sequence shown here is derived from an EMBL/GenBank/DDBJ whole genome shotgun (WGS) entry which is preliminary data.</text>
</comment>
<keyword evidence="2" id="KW-0238">DNA-binding</keyword>
<dbReference type="GO" id="GO:0003700">
    <property type="term" value="F:DNA-binding transcription factor activity"/>
    <property type="evidence" value="ECO:0007669"/>
    <property type="project" value="TreeGrafter"/>
</dbReference>
<dbReference type="Gene3D" id="1.10.260.40">
    <property type="entry name" value="lambda repressor-like DNA-binding domains"/>
    <property type="match status" value="1"/>
</dbReference>
<feature type="domain" description="HTH lacI-type" evidence="4">
    <location>
        <begin position="10"/>
        <end position="64"/>
    </location>
</feature>
<dbReference type="SUPFAM" id="SSF47413">
    <property type="entry name" value="lambda repressor-like DNA-binding domains"/>
    <property type="match status" value="1"/>
</dbReference>
<dbReference type="Gene3D" id="3.40.50.2300">
    <property type="match status" value="2"/>
</dbReference>
<dbReference type="InterPro" id="IPR028082">
    <property type="entry name" value="Peripla_BP_I"/>
</dbReference>
<evidence type="ECO:0000259" key="4">
    <source>
        <dbReference type="PROSITE" id="PS50932"/>
    </source>
</evidence>
<dbReference type="PANTHER" id="PTHR30146:SF109">
    <property type="entry name" value="HTH-TYPE TRANSCRIPTIONAL REGULATOR GALS"/>
    <property type="match status" value="1"/>
</dbReference>
<dbReference type="PROSITE" id="PS50932">
    <property type="entry name" value="HTH_LACI_2"/>
    <property type="match status" value="1"/>
</dbReference>
<sequence length="354" mass="38972">MTTNADESRPTIKTIAFETGLSIATVSKALKDSPQVRPETRDLVQEAARRIGYQRNLHGVRLRTGKTYQVAAIMTAPGSRQDEWEGVEYAQLLSGISFALEGTPYRIVPYTVRDFAESQEMVRQIAEQRKADGIIISGIRCDDPRIRTLQQAKMPFVAYGVGLSNAPHASVDTDNDWVMRDAIERLSARGHRRIALLNPLREYSWGMTRLVAYRNALAERGLPFSDAFVAEGRLTPAFGREAVLGMCREASRPTAFIAANEAAALGAVSALHEIGLVPGRDAVVIATDDLNVSRYFVPPITTYYLPISEPSTMLGQFILRRMAGEPVDRLQALLRPTLIERNDDACPEAGAAQA</sequence>
<dbReference type="InterPro" id="IPR000843">
    <property type="entry name" value="HTH_LacI"/>
</dbReference>
<dbReference type="InterPro" id="IPR010982">
    <property type="entry name" value="Lambda_DNA-bd_dom_sf"/>
</dbReference>
<evidence type="ECO:0000256" key="2">
    <source>
        <dbReference type="ARBA" id="ARBA00023125"/>
    </source>
</evidence>
<dbReference type="SUPFAM" id="SSF53822">
    <property type="entry name" value="Periplasmic binding protein-like I"/>
    <property type="match status" value="1"/>
</dbReference>
<evidence type="ECO:0000256" key="3">
    <source>
        <dbReference type="ARBA" id="ARBA00023163"/>
    </source>
</evidence>
<dbReference type="CDD" id="cd01392">
    <property type="entry name" value="HTH_LacI"/>
    <property type="match status" value="1"/>
</dbReference>
<dbReference type="GO" id="GO:0000976">
    <property type="term" value="F:transcription cis-regulatory region binding"/>
    <property type="evidence" value="ECO:0007669"/>
    <property type="project" value="TreeGrafter"/>
</dbReference>
<accession>A0A7W6J501</accession>
<evidence type="ECO:0000256" key="1">
    <source>
        <dbReference type="ARBA" id="ARBA00023015"/>
    </source>
</evidence>
<gene>
    <name evidence="5" type="ORF">GGR23_002096</name>
</gene>
<evidence type="ECO:0000313" key="5">
    <source>
        <dbReference type="EMBL" id="MBB4064909.1"/>
    </source>
</evidence>
<dbReference type="InterPro" id="IPR046335">
    <property type="entry name" value="LacI/GalR-like_sensor"/>
</dbReference>
<dbReference type="SMART" id="SM00354">
    <property type="entry name" value="HTH_LACI"/>
    <property type="match status" value="1"/>
</dbReference>
<name>A0A7W6J501_9HYPH</name>
<dbReference type="Pfam" id="PF13377">
    <property type="entry name" value="Peripla_BP_3"/>
    <property type="match status" value="1"/>
</dbReference>
<dbReference type="Proteomes" id="UP000528286">
    <property type="component" value="Unassembled WGS sequence"/>
</dbReference>
<keyword evidence="3" id="KW-0804">Transcription</keyword>
<keyword evidence="6" id="KW-1185">Reference proteome</keyword>
<keyword evidence="1" id="KW-0805">Transcription regulation</keyword>
<dbReference type="RefSeq" id="WP_183366201.1">
    <property type="nucleotide sequence ID" value="NZ_JACIEZ010000003.1"/>
</dbReference>
<proteinExistence type="predicted"/>
<dbReference type="AlphaFoldDB" id="A0A7W6J501"/>
<dbReference type="EMBL" id="JACIEZ010000003">
    <property type="protein sequence ID" value="MBB4064909.1"/>
    <property type="molecule type" value="Genomic_DNA"/>
</dbReference>
<dbReference type="Pfam" id="PF00356">
    <property type="entry name" value="LacI"/>
    <property type="match status" value="1"/>
</dbReference>
<evidence type="ECO:0000313" key="6">
    <source>
        <dbReference type="Proteomes" id="UP000528286"/>
    </source>
</evidence>